<dbReference type="InterPro" id="IPR022782">
    <property type="entry name" value="AIP3-like_C"/>
</dbReference>
<dbReference type="GO" id="GO:0005737">
    <property type="term" value="C:cytoplasm"/>
    <property type="evidence" value="ECO:0007669"/>
    <property type="project" value="TreeGrafter"/>
</dbReference>
<dbReference type="OrthoDB" id="783096at2759"/>
<dbReference type="InterPro" id="IPR005613">
    <property type="entry name" value="AIP3_C"/>
</dbReference>
<evidence type="ECO:0000256" key="1">
    <source>
        <dbReference type="ARBA" id="ARBA00023054"/>
    </source>
</evidence>
<keyword evidence="5" id="KW-1185">Reference proteome</keyword>
<feature type="compositionally biased region" description="Basic and acidic residues" evidence="2">
    <location>
        <begin position="958"/>
        <end position="979"/>
    </location>
</feature>
<feature type="region of interest" description="Disordered" evidence="2">
    <location>
        <begin position="144"/>
        <end position="298"/>
    </location>
</feature>
<dbReference type="GO" id="GO:0051286">
    <property type="term" value="C:cell tip"/>
    <property type="evidence" value="ECO:0007669"/>
    <property type="project" value="TreeGrafter"/>
</dbReference>
<dbReference type="EMBL" id="ML995820">
    <property type="protein sequence ID" value="KAF2771247.1"/>
    <property type="molecule type" value="Genomic_DNA"/>
</dbReference>
<dbReference type="Pfam" id="PF03915">
    <property type="entry name" value="AIP3"/>
    <property type="match status" value="1"/>
</dbReference>
<protein>
    <submittedName>
        <fullName evidence="4">AIP3-domain-containing protein</fullName>
    </submittedName>
</protein>
<dbReference type="PANTHER" id="PTHR22741:SF10">
    <property type="entry name" value="COILED-COIL DOMAIN-CONTAINING PROTEIN CG32809"/>
    <property type="match status" value="1"/>
</dbReference>
<feature type="region of interest" description="Disordered" evidence="2">
    <location>
        <begin position="472"/>
        <end position="506"/>
    </location>
</feature>
<reference evidence="4" key="1">
    <citation type="journal article" date="2020" name="Stud. Mycol.">
        <title>101 Dothideomycetes genomes: a test case for predicting lifestyles and emergence of pathogens.</title>
        <authorList>
            <person name="Haridas S."/>
            <person name="Albert R."/>
            <person name="Binder M."/>
            <person name="Bloem J."/>
            <person name="Labutti K."/>
            <person name="Salamov A."/>
            <person name="Andreopoulos B."/>
            <person name="Baker S."/>
            <person name="Barry K."/>
            <person name="Bills G."/>
            <person name="Bluhm B."/>
            <person name="Cannon C."/>
            <person name="Castanera R."/>
            <person name="Culley D."/>
            <person name="Daum C."/>
            <person name="Ezra D."/>
            <person name="Gonzalez J."/>
            <person name="Henrissat B."/>
            <person name="Kuo A."/>
            <person name="Liang C."/>
            <person name="Lipzen A."/>
            <person name="Lutzoni F."/>
            <person name="Magnuson J."/>
            <person name="Mondo S."/>
            <person name="Nolan M."/>
            <person name="Ohm R."/>
            <person name="Pangilinan J."/>
            <person name="Park H.-J."/>
            <person name="Ramirez L."/>
            <person name="Alfaro M."/>
            <person name="Sun H."/>
            <person name="Tritt A."/>
            <person name="Yoshinaga Y."/>
            <person name="Zwiers L.-H."/>
            <person name="Turgeon B."/>
            <person name="Goodwin S."/>
            <person name="Spatafora J."/>
            <person name="Crous P."/>
            <person name="Grigoriev I."/>
        </authorList>
    </citation>
    <scope>NUCLEOTIDE SEQUENCE</scope>
    <source>
        <strain evidence="4">CBS 116005</strain>
    </source>
</reference>
<feature type="region of interest" description="Disordered" evidence="2">
    <location>
        <begin position="645"/>
        <end position="664"/>
    </location>
</feature>
<proteinExistence type="predicted"/>
<dbReference type="InterPro" id="IPR051825">
    <property type="entry name" value="SRCIN1"/>
</dbReference>
<feature type="compositionally biased region" description="Low complexity" evidence="2">
    <location>
        <begin position="645"/>
        <end position="662"/>
    </location>
</feature>
<name>A0A6G1LED2_9PEZI</name>
<sequence length="1056" mass="115247">MASAADASDPQRASVNSHRSGSGRARAAQNPQQQLSTIEKSVTHLLVATKQLLETLTLWSRGSATEGEVSDVYVRLGYEFNIACRAFNAIGVDCGDLGPVPDLLRSILEDTLSQDANQTSLDKFLPRIRDIIINLLHGLKKKQQRLRAKNGNLREGESSRPPRAASTASNMSTATTLTDQLDDPTLRQSSGRSFAQRVGSGEMGGPDLPPRTTSASGNNSPRKSNLSPSNSMRQQNSRDTLKSDSGSSLSSNAAQNIPVIAPYPEMETMPSNIGYEQPHPDLSSMQPGPRPPPRQNDALTALQRGGDLERRASRRFSQYQINKQLGTNIAGIPSLPPAQNSPIPNRGRNGETQEGLSAVRSRASGLHSRTRSKYERRSHEPSASADVRRISERTEDGVVPPPAAELPAPSVARTAEQLESPIIKTPEDKLGPTPAYPFPTYQDDEKLGATLNGPISDEFIPDTAYIGASEPVKDEVPRRNGSRPAKFFEPSPPQSQHFDSARESPQPGKELTLFLQYKTKIKKFVVPDGGDLSIGKLQLAFIEKFAWNTHNNGVDLPDIYIQDSVSGVRYELEDLSDIREGSVLALNVEALDEVKRHIDDGFGGFRQQFEDIKTAISDQQNSLQLLSSQQQKTASELANIASAPVTTTTSARSSGGSSRSVSLKGAPGAIDEIHKMKREVAVMKQTWNSFHSNITGTMGSIRALATKVKKTAAEAAIPELGLDTGRAYVKNRVKELAAAGEQMLDRADDVQDTVEDLRKDVVARGVRPHPRQLDTVNKQIAEIGIALKKHREMLKKEKPVWTKQWERDLQDVCDEKEAMTVQEEICGDLAADMENLVNTFTLVEQACKQQNLQNPKDGANGTGSRSSSKNFNALALDRGVDPNEAKEGVLGEVRALQPNHESRLEAIERAEKARQRELASRKDSEFTKELGNFVEEGKLKKSGGVEEVERQRKIREEKTRKEVYERQQERERLRAEKEAAAAAAQANGTAEIAEAAEDAEATETPASTTDGTTEVISETGHLEVPPSDREVANASPHVEFGEAKEDVATPSTEAGP</sequence>
<keyword evidence="1" id="KW-0175">Coiled coil</keyword>
<feature type="compositionally biased region" description="Low complexity" evidence="2">
    <location>
        <begin position="161"/>
        <end position="179"/>
    </location>
</feature>
<dbReference type="InterPro" id="IPR056279">
    <property type="entry name" value="Aip3p_Bud6_N"/>
</dbReference>
<gene>
    <name evidence="4" type="ORF">EJ03DRAFT_289889</name>
</gene>
<evidence type="ECO:0000256" key="2">
    <source>
        <dbReference type="SAM" id="MobiDB-lite"/>
    </source>
</evidence>
<evidence type="ECO:0000313" key="5">
    <source>
        <dbReference type="Proteomes" id="UP000799436"/>
    </source>
</evidence>
<accession>A0A6G1LED2</accession>
<feature type="domain" description="Actin interacting protein 3 C-terminal" evidence="3">
    <location>
        <begin position="514"/>
        <end position="957"/>
    </location>
</feature>
<dbReference type="GO" id="GO:0005519">
    <property type="term" value="F:cytoskeletal regulatory protein binding"/>
    <property type="evidence" value="ECO:0007669"/>
    <property type="project" value="InterPro"/>
</dbReference>
<feature type="compositionally biased region" description="Polar residues" evidence="2">
    <location>
        <begin position="211"/>
        <end position="238"/>
    </location>
</feature>
<feature type="compositionally biased region" description="Basic and acidic residues" evidence="2">
    <location>
        <begin position="372"/>
        <end position="396"/>
    </location>
</feature>
<feature type="compositionally biased region" description="Polar residues" evidence="2">
    <location>
        <begin position="11"/>
        <end position="20"/>
    </location>
</feature>
<dbReference type="Proteomes" id="UP000799436">
    <property type="component" value="Unassembled WGS sequence"/>
</dbReference>
<organism evidence="4 5">
    <name type="scientific">Teratosphaeria nubilosa</name>
    <dbReference type="NCBI Taxonomy" id="161662"/>
    <lineage>
        <taxon>Eukaryota</taxon>
        <taxon>Fungi</taxon>
        <taxon>Dikarya</taxon>
        <taxon>Ascomycota</taxon>
        <taxon>Pezizomycotina</taxon>
        <taxon>Dothideomycetes</taxon>
        <taxon>Dothideomycetidae</taxon>
        <taxon>Mycosphaerellales</taxon>
        <taxon>Teratosphaeriaceae</taxon>
        <taxon>Teratosphaeria</taxon>
    </lineage>
</organism>
<dbReference type="GO" id="GO:0030010">
    <property type="term" value="P:establishment of cell polarity"/>
    <property type="evidence" value="ECO:0007669"/>
    <property type="project" value="TreeGrafter"/>
</dbReference>
<feature type="region of interest" description="Disordered" evidence="2">
    <location>
        <begin position="328"/>
        <end position="414"/>
    </location>
</feature>
<dbReference type="PANTHER" id="PTHR22741">
    <property type="entry name" value="P140CAP/SNIP-RELATED"/>
    <property type="match status" value="1"/>
</dbReference>
<feature type="region of interest" description="Disordered" evidence="2">
    <location>
        <begin position="958"/>
        <end position="1056"/>
    </location>
</feature>
<feature type="compositionally biased region" description="Low complexity" evidence="2">
    <location>
        <begin position="980"/>
        <end position="993"/>
    </location>
</feature>
<feature type="region of interest" description="Disordered" evidence="2">
    <location>
        <begin position="1"/>
        <end position="34"/>
    </location>
</feature>
<dbReference type="Gene3D" id="1.20.58.1540">
    <property type="entry name" value="Actin interacting protein 3, C-terminal domain"/>
    <property type="match status" value="1"/>
</dbReference>
<dbReference type="AlphaFoldDB" id="A0A6G1LED2"/>
<evidence type="ECO:0000313" key="4">
    <source>
        <dbReference type="EMBL" id="KAF2771247.1"/>
    </source>
</evidence>
<dbReference type="SMART" id="SM00806">
    <property type="entry name" value="AIP3"/>
    <property type="match status" value="1"/>
</dbReference>
<evidence type="ECO:0000259" key="3">
    <source>
        <dbReference type="SMART" id="SM00806"/>
    </source>
</evidence>
<dbReference type="Pfam" id="PF23153">
    <property type="entry name" value="Aip3p_Bud6_N"/>
    <property type="match status" value="1"/>
</dbReference>